<dbReference type="Proteomes" id="UP000824071">
    <property type="component" value="Unassembled WGS sequence"/>
</dbReference>
<feature type="domain" description="Peptidase S55" evidence="2">
    <location>
        <begin position="179"/>
        <end position="412"/>
    </location>
</feature>
<evidence type="ECO:0000313" key="3">
    <source>
        <dbReference type="EMBL" id="HIU35001.1"/>
    </source>
</evidence>
<dbReference type="InterPro" id="IPR041489">
    <property type="entry name" value="PDZ_6"/>
</dbReference>
<evidence type="ECO:0000259" key="2">
    <source>
        <dbReference type="PROSITE" id="PS51494"/>
    </source>
</evidence>
<dbReference type="InterPro" id="IPR008763">
    <property type="entry name" value="Peptidase_S55"/>
</dbReference>
<dbReference type="InterPro" id="IPR014219">
    <property type="entry name" value="SpoIVB"/>
</dbReference>
<dbReference type="SUPFAM" id="SSF50156">
    <property type="entry name" value="PDZ domain-like"/>
    <property type="match status" value="1"/>
</dbReference>
<proteinExistence type="predicted"/>
<dbReference type="NCBIfam" id="TIGR02860">
    <property type="entry name" value="spore_IV_B"/>
    <property type="match status" value="1"/>
</dbReference>
<dbReference type="GO" id="GO:0016787">
    <property type="term" value="F:hydrolase activity"/>
    <property type="evidence" value="ECO:0007669"/>
    <property type="project" value="UniProtKB-KW"/>
</dbReference>
<dbReference type="EC" id="3.4.21.116" evidence="3"/>
<comment type="caution">
    <text evidence="3">The sequence shown here is derived from an EMBL/GenBank/DDBJ whole genome shotgun (WGS) entry which is preliminary data.</text>
</comment>
<dbReference type="EMBL" id="DVMW01000001">
    <property type="protein sequence ID" value="HIU35001.1"/>
    <property type="molecule type" value="Genomic_DNA"/>
</dbReference>
<dbReference type="AlphaFoldDB" id="A0A9D1IDV3"/>
<keyword evidence="3" id="KW-0378">Hydrolase</keyword>
<dbReference type="Gene3D" id="2.30.42.10">
    <property type="match status" value="1"/>
</dbReference>
<dbReference type="PROSITE" id="PS51494">
    <property type="entry name" value="SPOIVB"/>
    <property type="match status" value="1"/>
</dbReference>
<accession>A0A9D1IDV3</accession>
<gene>
    <name evidence="3" type="primary">spoIVB</name>
    <name evidence="3" type="ORF">IAC53_00085</name>
</gene>
<organism evidence="3 4">
    <name type="scientific">Candidatus Fimenecus excrementigallinarum</name>
    <dbReference type="NCBI Taxonomy" id="2840816"/>
    <lineage>
        <taxon>Bacteria</taxon>
        <taxon>Bacillati</taxon>
        <taxon>Bacillota</taxon>
        <taxon>Clostridia</taxon>
        <taxon>Candidatus Fimenecus</taxon>
    </lineage>
</organism>
<evidence type="ECO:0000259" key="1">
    <source>
        <dbReference type="PROSITE" id="PS50106"/>
    </source>
</evidence>
<dbReference type="SMART" id="SM00228">
    <property type="entry name" value="PDZ"/>
    <property type="match status" value="1"/>
</dbReference>
<dbReference type="SUPFAM" id="SSF50494">
    <property type="entry name" value="Trypsin-like serine proteases"/>
    <property type="match status" value="1"/>
</dbReference>
<feature type="domain" description="PDZ" evidence="1">
    <location>
        <begin position="91"/>
        <end position="178"/>
    </location>
</feature>
<dbReference type="Pfam" id="PF05580">
    <property type="entry name" value="Peptidase_S55"/>
    <property type="match status" value="1"/>
</dbReference>
<evidence type="ECO:0000313" key="4">
    <source>
        <dbReference type="Proteomes" id="UP000824071"/>
    </source>
</evidence>
<dbReference type="InterPro" id="IPR001478">
    <property type="entry name" value="PDZ"/>
</dbReference>
<name>A0A9D1IDV3_9FIRM</name>
<reference evidence="3" key="2">
    <citation type="journal article" date="2021" name="PeerJ">
        <title>Extensive microbial diversity within the chicken gut microbiome revealed by metagenomics and culture.</title>
        <authorList>
            <person name="Gilroy R."/>
            <person name="Ravi A."/>
            <person name="Getino M."/>
            <person name="Pursley I."/>
            <person name="Horton D.L."/>
            <person name="Alikhan N.F."/>
            <person name="Baker D."/>
            <person name="Gharbi K."/>
            <person name="Hall N."/>
            <person name="Watson M."/>
            <person name="Adriaenssens E.M."/>
            <person name="Foster-Nyarko E."/>
            <person name="Jarju S."/>
            <person name="Secka A."/>
            <person name="Antonio M."/>
            <person name="Oren A."/>
            <person name="Chaudhuri R.R."/>
            <person name="La Ragione R."/>
            <person name="Hildebrand F."/>
            <person name="Pallen M.J."/>
        </authorList>
    </citation>
    <scope>NUCLEOTIDE SEQUENCE</scope>
    <source>
        <strain evidence="3">ChiGjej1B1-19959</strain>
    </source>
</reference>
<dbReference type="Pfam" id="PF17820">
    <property type="entry name" value="PDZ_6"/>
    <property type="match status" value="1"/>
</dbReference>
<dbReference type="InterPro" id="IPR009003">
    <property type="entry name" value="Peptidase_S1_PA"/>
</dbReference>
<dbReference type="PROSITE" id="PS50106">
    <property type="entry name" value="PDZ"/>
    <property type="match status" value="1"/>
</dbReference>
<protein>
    <submittedName>
        <fullName evidence="3">SpoIVB peptidase</fullName>
        <ecNumber evidence="3">3.4.21.116</ecNumber>
    </submittedName>
</protein>
<sequence length="412" mass="42957">MKKLFRFFSAFGLCVASVVFAVVLFGELTIPDSIRLMENEEIHVNGIFSCKSTPEAGDASAASVASVSPEDAGRYTVEFSVLDAIPVKSSVVTVSKRQYVVPSGEIFGVKIYTDGVLVVGMDDVFTADGAVNPAKEAGLQIGDAILAVNGAQVDSVDALTKALHAGGETVRLEVRREAETFSAELRLALSQNDGAYKAGLWVRDSTAGVGTLTFYDPSTGLFGGLGHAICDLDTGTVMPLKSGVAVETVVSGCYKGGAGVTGELCGVFQDKTLGSLYANCGAGVFGTLEVYDANARALPVAAKNEVQEGPAQILSTVDDGGVQMYDVEIRKVYLNSDENGKSMVLEVTDPQLIAKTGGIIQGMSGSPILQNGMLVGAVTHVFVHDSLQGYGIFAETMLEAANKVPAAQKQAS</sequence>
<dbReference type="InterPro" id="IPR036034">
    <property type="entry name" value="PDZ_sf"/>
</dbReference>
<reference evidence="3" key="1">
    <citation type="submission" date="2020-10" db="EMBL/GenBank/DDBJ databases">
        <authorList>
            <person name="Gilroy R."/>
        </authorList>
    </citation>
    <scope>NUCLEOTIDE SEQUENCE</scope>
    <source>
        <strain evidence="3">ChiGjej1B1-19959</strain>
    </source>
</reference>